<evidence type="ECO:0000256" key="5">
    <source>
        <dbReference type="ARBA" id="ARBA00023163"/>
    </source>
</evidence>
<sequence length="472" mass="53703">MNISSSDLIDAKLEEHQLCGSKQCPGCGHKLEAKTDWVGLPAGVKFDPTDQELIEHLEAKVEDKNLKSHPLIDEFIPTIEGEDGICYTHPEKLPGVTRDGLNRHFFHRPSKAYTTGTRKRRKIQTECDLQGGETRWHKTGKTRPVMVNGKQKGCKKILVLYTNFGKNRKPEKTNWVMHQYHLGQHEEEREGELVVSKIFYQTQPRQCNWSERVLNNNLLSNNIHIEGTNNINGLNNIGRRETRSGSGSCSSSKEINVATTTTVTATGSVEAHNSIRDELIGAVMSSYNPMDQMQHFKDVDQYSFGPYRKNFGEVGTTAEGSMYDEHDQQRQHHQQYHQMNHENGQQQYPHHQQYPHQHHMATTAFHVSMPSHAMSAIVASSSSSLNHSSMILDDASFNASRIMENYEQQQQHHKIGGRSASSGLEELIMGCTPSSTDIKEERSVRNPQEADWLKYSTFWPDQDHRFENPSNN</sequence>
<reference evidence="8 9" key="1">
    <citation type="journal article" date="2018" name="Mol. Plant">
        <title>The genome of Artemisia annua provides insight into the evolution of Asteraceae family and artemisinin biosynthesis.</title>
        <authorList>
            <person name="Shen Q."/>
            <person name="Zhang L."/>
            <person name="Liao Z."/>
            <person name="Wang S."/>
            <person name="Yan T."/>
            <person name="Shi P."/>
            <person name="Liu M."/>
            <person name="Fu X."/>
            <person name="Pan Q."/>
            <person name="Wang Y."/>
            <person name="Lv Z."/>
            <person name="Lu X."/>
            <person name="Zhang F."/>
            <person name="Jiang W."/>
            <person name="Ma Y."/>
            <person name="Chen M."/>
            <person name="Hao X."/>
            <person name="Li L."/>
            <person name="Tang Y."/>
            <person name="Lv G."/>
            <person name="Zhou Y."/>
            <person name="Sun X."/>
            <person name="Brodelius P.E."/>
            <person name="Rose J.K.C."/>
            <person name="Tang K."/>
        </authorList>
    </citation>
    <scope>NUCLEOTIDE SEQUENCE [LARGE SCALE GENOMIC DNA]</scope>
    <source>
        <strain evidence="9">cv. Huhao1</strain>
        <tissue evidence="8">Leaf</tissue>
    </source>
</reference>
<dbReference type="STRING" id="35608.A0A2U1PZ81"/>
<evidence type="ECO:0000256" key="6">
    <source>
        <dbReference type="ARBA" id="ARBA00023242"/>
    </source>
</evidence>
<dbReference type="OrthoDB" id="2020306at2759"/>
<dbReference type="PANTHER" id="PTHR31079">
    <property type="entry name" value="NAC DOMAIN-CONTAINING PROTEIN 73"/>
    <property type="match status" value="1"/>
</dbReference>
<keyword evidence="4" id="KW-0010">Activator</keyword>
<dbReference type="GO" id="GO:0003700">
    <property type="term" value="F:DNA-binding transcription factor activity"/>
    <property type="evidence" value="ECO:0007669"/>
    <property type="project" value="InterPro"/>
</dbReference>
<dbReference type="InterPro" id="IPR044799">
    <property type="entry name" value="SOG1-like"/>
</dbReference>
<evidence type="ECO:0000313" key="8">
    <source>
        <dbReference type="EMBL" id="PWA90993.1"/>
    </source>
</evidence>
<evidence type="ECO:0000259" key="7">
    <source>
        <dbReference type="PROSITE" id="PS51005"/>
    </source>
</evidence>
<dbReference type="InterPro" id="IPR036093">
    <property type="entry name" value="NAC_dom_sf"/>
</dbReference>
<evidence type="ECO:0000256" key="2">
    <source>
        <dbReference type="ARBA" id="ARBA00023015"/>
    </source>
</evidence>
<keyword evidence="2" id="KW-0805">Transcription regulation</keyword>
<dbReference type="PROSITE" id="PS51005">
    <property type="entry name" value="NAC"/>
    <property type="match status" value="1"/>
</dbReference>
<evidence type="ECO:0000256" key="1">
    <source>
        <dbReference type="ARBA" id="ARBA00004123"/>
    </source>
</evidence>
<dbReference type="GO" id="GO:0005634">
    <property type="term" value="C:nucleus"/>
    <property type="evidence" value="ECO:0007669"/>
    <property type="project" value="UniProtKB-SubCell"/>
</dbReference>
<dbReference type="SUPFAM" id="SSF101941">
    <property type="entry name" value="NAC domain"/>
    <property type="match status" value="1"/>
</dbReference>
<dbReference type="GO" id="GO:0000976">
    <property type="term" value="F:transcription cis-regulatory region binding"/>
    <property type="evidence" value="ECO:0007669"/>
    <property type="project" value="TreeGrafter"/>
</dbReference>
<protein>
    <submittedName>
        <fullName evidence="8">NAC domain-containing protein</fullName>
    </submittedName>
</protein>
<feature type="domain" description="NAC" evidence="7">
    <location>
        <begin position="40"/>
        <end position="201"/>
    </location>
</feature>
<dbReference type="InterPro" id="IPR003441">
    <property type="entry name" value="NAC-dom"/>
</dbReference>
<keyword evidence="5" id="KW-0804">Transcription</keyword>
<proteinExistence type="predicted"/>
<evidence type="ECO:0000313" key="9">
    <source>
        <dbReference type="Proteomes" id="UP000245207"/>
    </source>
</evidence>
<keyword evidence="9" id="KW-1185">Reference proteome</keyword>
<comment type="caution">
    <text evidence="8">The sequence shown here is derived from an EMBL/GenBank/DDBJ whole genome shotgun (WGS) entry which is preliminary data.</text>
</comment>
<dbReference type="GO" id="GO:0045893">
    <property type="term" value="P:positive regulation of DNA-templated transcription"/>
    <property type="evidence" value="ECO:0007669"/>
    <property type="project" value="UniProtKB-ARBA"/>
</dbReference>
<dbReference type="Proteomes" id="UP000245207">
    <property type="component" value="Unassembled WGS sequence"/>
</dbReference>
<gene>
    <name evidence="8" type="ORF">CTI12_AA095190</name>
</gene>
<name>A0A2U1PZ81_ARTAN</name>
<dbReference type="FunFam" id="2.170.150.80:FF:000001">
    <property type="entry name" value="NAC domain-containing protein 73"/>
    <property type="match status" value="1"/>
</dbReference>
<dbReference type="Pfam" id="PF02365">
    <property type="entry name" value="NAM"/>
    <property type="match status" value="1"/>
</dbReference>
<dbReference type="EMBL" id="PKPP01000583">
    <property type="protein sequence ID" value="PWA90993.1"/>
    <property type="molecule type" value="Genomic_DNA"/>
</dbReference>
<dbReference type="Gene3D" id="2.170.150.80">
    <property type="entry name" value="NAC domain"/>
    <property type="match status" value="1"/>
</dbReference>
<evidence type="ECO:0000256" key="4">
    <source>
        <dbReference type="ARBA" id="ARBA00023159"/>
    </source>
</evidence>
<dbReference type="AlphaFoldDB" id="A0A2U1PZ81"/>
<comment type="subcellular location">
    <subcellularLocation>
        <location evidence="1">Nucleus</location>
    </subcellularLocation>
</comment>
<keyword evidence="3" id="KW-0238">DNA-binding</keyword>
<organism evidence="8 9">
    <name type="scientific">Artemisia annua</name>
    <name type="common">Sweet wormwood</name>
    <dbReference type="NCBI Taxonomy" id="35608"/>
    <lineage>
        <taxon>Eukaryota</taxon>
        <taxon>Viridiplantae</taxon>
        <taxon>Streptophyta</taxon>
        <taxon>Embryophyta</taxon>
        <taxon>Tracheophyta</taxon>
        <taxon>Spermatophyta</taxon>
        <taxon>Magnoliopsida</taxon>
        <taxon>eudicotyledons</taxon>
        <taxon>Gunneridae</taxon>
        <taxon>Pentapetalae</taxon>
        <taxon>asterids</taxon>
        <taxon>campanulids</taxon>
        <taxon>Asterales</taxon>
        <taxon>Asteraceae</taxon>
        <taxon>Asteroideae</taxon>
        <taxon>Anthemideae</taxon>
        <taxon>Artemisiinae</taxon>
        <taxon>Artemisia</taxon>
    </lineage>
</organism>
<accession>A0A2U1PZ81</accession>
<evidence type="ECO:0000256" key="3">
    <source>
        <dbReference type="ARBA" id="ARBA00023125"/>
    </source>
</evidence>
<dbReference type="PANTHER" id="PTHR31079:SF31">
    <property type="entry name" value="NAC DOMAIN-CONTAINING PROTEIN 75"/>
    <property type="match status" value="1"/>
</dbReference>
<keyword evidence="6" id="KW-0539">Nucleus</keyword>